<keyword evidence="1" id="KW-0963">Cytoplasm</keyword>
<dbReference type="PANTHER" id="PTHR13937">
    <property type="entry name" value="EUKARYOTIC TRANSLATION INITATION FACTOR 3, SUBUNIT 8 EIF3S8 -RELATED"/>
    <property type="match status" value="1"/>
</dbReference>
<keyword evidence="3" id="KW-0648">Protein biosynthesis</keyword>
<dbReference type="EMBL" id="CACRXK020035481">
    <property type="protein sequence ID" value="CAB4044577.1"/>
    <property type="molecule type" value="Genomic_DNA"/>
</dbReference>
<dbReference type="PANTHER" id="PTHR13937:SF0">
    <property type="entry name" value="EUKARYOTIC TRANSLATION INITIATION FACTOR 3 SUBUNIT C-RELATED"/>
    <property type="match status" value="1"/>
</dbReference>
<dbReference type="AlphaFoldDB" id="A0A7D9MEQ0"/>
<dbReference type="OrthoDB" id="6019072at2759"/>
<keyword evidence="2 4" id="KW-0396">Initiation factor</keyword>
<dbReference type="GO" id="GO:0003723">
    <property type="term" value="F:RNA binding"/>
    <property type="evidence" value="ECO:0007669"/>
    <property type="project" value="InterPro"/>
</dbReference>
<comment type="caution">
    <text evidence="4">The sequence shown here is derived from an EMBL/GenBank/DDBJ whole genome shotgun (WGS) entry which is preliminary data.</text>
</comment>
<reference evidence="4" key="1">
    <citation type="submission" date="2020-04" db="EMBL/GenBank/DDBJ databases">
        <authorList>
            <person name="Alioto T."/>
            <person name="Alioto T."/>
            <person name="Gomez Garrido J."/>
        </authorList>
    </citation>
    <scope>NUCLEOTIDE SEQUENCE</scope>
    <source>
        <strain evidence="4">A484AB</strain>
    </source>
</reference>
<dbReference type="InterPro" id="IPR027516">
    <property type="entry name" value="EIF3C"/>
</dbReference>
<dbReference type="Pfam" id="PF05470">
    <property type="entry name" value="eIF-3c_N"/>
    <property type="match status" value="1"/>
</dbReference>
<organism evidence="4 5">
    <name type="scientific">Paramuricea clavata</name>
    <name type="common">Red gorgonian</name>
    <name type="synonym">Violescent sea-whip</name>
    <dbReference type="NCBI Taxonomy" id="317549"/>
    <lineage>
        <taxon>Eukaryota</taxon>
        <taxon>Metazoa</taxon>
        <taxon>Cnidaria</taxon>
        <taxon>Anthozoa</taxon>
        <taxon>Octocorallia</taxon>
        <taxon>Malacalcyonacea</taxon>
        <taxon>Plexauridae</taxon>
        <taxon>Paramuricea</taxon>
    </lineage>
</organism>
<keyword evidence="5" id="KW-1185">Reference proteome</keyword>
<dbReference type="Proteomes" id="UP001152795">
    <property type="component" value="Unassembled WGS sequence"/>
</dbReference>
<protein>
    <submittedName>
        <fullName evidence="4">Eukaryotic translation initiation factor 3 subunit C-like</fullName>
    </submittedName>
</protein>
<name>A0A7D9MEQ0_PARCT</name>
<gene>
    <name evidence="4" type="ORF">PACLA_8A084112</name>
</gene>
<evidence type="ECO:0000256" key="3">
    <source>
        <dbReference type="ARBA" id="ARBA00022917"/>
    </source>
</evidence>
<dbReference type="GO" id="GO:0031369">
    <property type="term" value="F:translation initiation factor binding"/>
    <property type="evidence" value="ECO:0007669"/>
    <property type="project" value="InterPro"/>
</dbReference>
<dbReference type="InterPro" id="IPR008905">
    <property type="entry name" value="EIF3C_N_dom"/>
</dbReference>
<accession>A0A7D9MEQ0</accession>
<evidence type="ECO:0000313" key="4">
    <source>
        <dbReference type="EMBL" id="CAB4044577.1"/>
    </source>
</evidence>
<evidence type="ECO:0000313" key="5">
    <source>
        <dbReference type="Proteomes" id="UP001152795"/>
    </source>
</evidence>
<evidence type="ECO:0000256" key="2">
    <source>
        <dbReference type="ARBA" id="ARBA00022540"/>
    </source>
</evidence>
<evidence type="ECO:0000256" key="1">
    <source>
        <dbReference type="ARBA" id="ARBA00022490"/>
    </source>
</evidence>
<sequence>MTLLISRVMKYLEDHDAAPSMICRVYLRYIEHIYYKLDMVRVKEMSEARKLNKSSEEENTEELSLDQATASTASQMENMCKFIYSKDDSNRIRTRAMLCHVYFLALHDRWYESRDLMLMSHLQENIQHSDIPTQILYNRTMVQLGLCSFRHGMIKDAHNALHDVQSSGKAKELLAQGLMQQRQHERNPEQEKIERRRLVSSFFV</sequence>
<proteinExistence type="predicted"/>
<dbReference type="GO" id="GO:0003743">
    <property type="term" value="F:translation initiation factor activity"/>
    <property type="evidence" value="ECO:0007669"/>
    <property type="project" value="UniProtKB-KW"/>
</dbReference>
<dbReference type="GO" id="GO:0005852">
    <property type="term" value="C:eukaryotic translation initiation factor 3 complex"/>
    <property type="evidence" value="ECO:0007669"/>
    <property type="project" value="InterPro"/>
</dbReference>